<protein>
    <submittedName>
        <fullName evidence="1">Uncharacterized protein</fullName>
    </submittedName>
</protein>
<organism evidence="1 2">
    <name type="scientific">Carboxylicivirga linearis</name>
    <dbReference type="NCBI Taxonomy" id="1628157"/>
    <lineage>
        <taxon>Bacteria</taxon>
        <taxon>Pseudomonadati</taxon>
        <taxon>Bacteroidota</taxon>
        <taxon>Bacteroidia</taxon>
        <taxon>Marinilabiliales</taxon>
        <taxon>Marinilabiliaceae</taxon>
        <taxon>Carboxylicivirga</taxon>
    </lineage>
</organism>
<dbReference type="Proteomes" id="UP000708576">
    <property type="component" value="Unassembled WGS sequence"/>
</dbReference>
<dbReference type="EMBL" id="JAGUCO010000008">
    <property type="protein sequence ID" value="MBS2099193.1"/>
    <property type="molecule type" value="Genomic_DNA"/>
</dbReference>
<name>A0ABS5JWJ2_9BACT</name>
<evidence type="ECO:0000313" key="2">
    <source>
        <dbReference type="Proteomes" id="UP000708576"/>
    </source>
</evidence>
<reference evidence="1 2" key="1">
    <citation type="journal article" date="2015" name="Int. J. Syst. Evol. Microbiol.">
        <title>Carboxylicivirga linearis sp. nov., isolated from a sea cucumber culture pond.</title>
        <authorList>
            <person name="Wang F.Q."/>
            <person name="Zhou Y.X."/>
            <person name="Lin X.Z."/>
            <person name="Chen G.J."/>
            <person name="Du Z.J."/>
        </authorList>
    </citation>
    <scope>NUCLEOTIDE SEQUENCE [LARGE SCALE GENOMIC DNA]</scope>
    <source>
        <strain evidence="1 2">FB218</strain>
    </source>
</reference>
<gene>
    <name evidence="1" type="ORF">KEM10_12950</name>
</gene>
<dbReference type="RefSeq" id="WP_212216436.1">
    <property type="nucleotide sequence ID" value="NZ_JAGUCO010000008.1"/>
</dbReference>
<keyword evidence="2" id="KW-1185">Reference proteome</keyword>
<comment type="caution">
    <text evidence="1">The sequence shown here is derived from an EMBL/GenBank/DDBJ whole genome shotgun (WGS) entry which is preliminary data.</text>
</comment>
<proteinExistence type="predicted"/>
<sequence>MEGVLLDKDYELMIRPKLDSSGKILSGLVVGDSTDQCAALVLEMSQGELKEDPLLGPGLTKFIRSKYTPSQIDQRIRSHFTRAGINYEEYKDRINKTIKTVE</sequence>
<accession>A0ABS5JWJ2</accession>
<evidence type="ECO:0000313" key="1">
    <source>
        <dbReference type="EMBL" id="MBS2099193.1"/>
    </source>
</evidence>